<keyword evidence="5 14" id="KW-0812">Transmembrane</keyword>
<evidence type="ECO:0000256" key="9">
    <source>
        <dbReference type="ARBA" id="ARBA00022833"/>
    </source>
</evidence>
<keyword evidence="20" id="KW-1185">Reference proteome</keyword>
<dbReference type="InterPro" id="IPR046342">
    <property type="entry name" value="CBS_dom_sf"/>
</dbReference>
<reference evidence="19 20" key="1">
    <citation type="submission" date="2017-07" db="EMBL/GenBank/DDBJ databases">
        <title>Complete genome sequence of Actinoalloteichus hoggarensis DSM 45943, type strain of Actinoalloteichus hoggarensis.</title>
        <authorList>
            <person name="Ruckert C."/>
            <person name="Nouioui I."/>
            <person name="Willmese J."/>
            <person name="van Wezel G."/>
            <person name="Klenk H.-P."/>
            <person name="Kalinowski J."/>
            <person name="Zotchev S.B."/>
        </authorList>
    </citation>
    <scope>NUCLEOTIDE SEQUENCE [LARGE SCALE GENOMIC DNA]</scope>
    <source>
        <strain evidence="19 20">DSM 45943</strain>
    </source>
</reference>
<proteinExistence type="inferred from homology"/>
<evidence type="ECO:0000256" key="7">
    <source>
        <dbReference type="ARBA" id="ARBA00022737"/>
    </source>
</evidence>
<dbReference type="PANTHER" id="PTHR39188:SF3">
    <property type="entry name" value="STAGE IV SPORULATION PROTEIN FB"/>
    <property type="match status" value="1"/>
</dbReference>
<dbReference type="SUPFAM" id="SSF54631">
    <property type="entry name" value="CBS-domain pair"/>
    <property type="match status" value="1"/>
</dbReference>
<evidence type="ECO:0000256" key="6">
    <source>
        <dbReference type="ARBA" id="ARBA00022723"/>
    </source>
</evidence>
<feature type="transmembrane region" description="Helical" evidence="14">
    <location>
        <begin position="57"/>
        <end position="87"/>
    </location>
</feature>
<keyword evidence="11 14" id="KW-0482">Metalloprotease</keyword>
<evidence type="ECO:0000256" key="13">
    <source>
        <dbReference type="ARBA" id="ARBA00023136"/>
    </source>
</evidence>
<evidence type="ECO:0000256" key="4">
    <source>
        <dbReference type="ARBA" id="ARBA00022670"/>
    </source>
</evidence>
<evidence type="ECO:0000256" key="12">
    <source>
        <dbReference type="ARBA" id="ARBA00023122"/>
    </source>
</evidence>
<keyword evidence="13 14" id="KW-0472">Membrane</keyword>
<keyword evidence="9 14" id="KW-0862">Zinc</keyword>
<accession>A0A221W2W1</accession>
<feature type="binding site" evidence="16">
    <location>
        <position position="82"/>
    </location>
    <ligand>
        <name>Zn(2+)</name>
        <dbReference type="ChEBI" id="CHEBI:29105"/>
        <note>catalytic</note>
    </ligand>
</feature>
<dbReference type="PANTHER" id="PTHR39188">
    <property type="entry name" value="MEMBRANE-ASSOCIATED ZINC METALLOPROTEASE M50B"/>
    <property type="match status" value="1"/>
</dbReference>
<organism evidence="19 20">
    <name type="scientific">Actinoalloteichus hoggarensis</name>
    <dbReference type="NCBI Taxonomy" id="1470176"/>
    <lineage>
        <taxon>Bacteria</taxon>
        <taxon>Bacillati</taxon>
        <taxon>Actinomycetota</taxon>
        <taxon>Actinomycetes</taxon>
        <taxon>Pseudonocardiales</taxon>
        <taxon>Pseudonocardiaceae</taxon>
        <taxon>Actinoalloteichus</taxon>
    </lineage>
</organism>
<sequence>MPAASSPAAPAGSVSGLLLLRVRGVPVLLAPSWWLISLLIVALYTPLVRRLLPDTGLAVSALLAAAFALLLGVSVLLHELGHCFVALRLGLPVRRIRLQFLGGAAELVRTPAKAGQEGLIAAAGPAVSLVLAAFFAGLLPLIEPRGVLWLLVAQVAVANAVVGAFNLLPGLPLDGGRVLRAAVWAVSGRRATGTRAAAVGGTLVAVLLAWWAAAGLLAGSDDRWLRLGACVIMIWFIAMGIGAELAVVGRRMWPPELRLAELTRPVLQLPSESPVADALAASAGRGVVLVRADGVAVGLLDRRTAEELARVSPSSPAEYATEAITAENVVLDSESGEEIVERVLSTSAWQFLVVDADGRPCGVLRREDLRAALDAG</sequence>
<evidence type="ECO:0000256" key="14">
    <source>
        <dbReference type="PIRNR" id="PIRNR006404"/>
    </source>
</evidence>
<comment type="cofactor">
    <cofactor evidence="14 16">
        <name>Zn(2+)</name>
        <dbReference type="ChEBI" id="CHEBI:29105"/>
    </cofactor>
    <text evidence="14 16">Binds 1 zinc ion per subunit.</text>
</comment>
<dbReference type="InterPro" id="IPR008915">
    <property type="entry name" value="Peptidase_M50"/>
</dbReference>
<evidence type="ECO:0000256" key="3">
    <source>
        <dbReference type="ARBA" id="ARBA00022475"/>
    </source>
</evidence>
<dbReference type="GO" id="GO:0005886">
    <property type="term" value="C:plasma membrane"/>
    <property type="evidence" value="ECO:0007669"/>
    <property type="project" value="UniProtKB-SubCell"/>
</dbReference>
<evidence type="ECO:0000256" key="15">
    <source>
        <dbReference type="PIRSR" id="PIRSR006404-1"/>
    </source>
</evidence>
<dbReference type="GO" id="GO:0046872">
    <property type="term" value="F:metal ion binding"/>
    <property type="evidence" value="ECO:0007669"/>
    <property type="project" value="UniProtKB-UniRule"/>
</dbReference>
<dbReference type="OrthoDB" id="9781963at2"/>
<gene>
    <name evidence="19" type="primary">rip2</name>
    <name evidence="19" type="ORF">AHOG_12115</name>
</gene>
<dbReference type="Pfam" id="PF02163">
    <property type="entry name" value="Peptidase_M50"/>
    <property type="match status" value="2"/>
</dbReference>
<name>A0A221W2W1_9PSEU</name>
<dbReference type="InterPro" id="IPR000644">
    <property type="entry name" value="CBS_dom"/>
</dbReference>
<dbReference type="Proteomes" id="UP000204221">
    <property type="component" value="Chromosome"/>
</dbReference>
<evidence type="ECO:0000259" key="17">
    <source>
        <dbReference type="Pfam" id="PF00571"/>
    </source>
</evidence>
<feature type="active site" evidence="15">
    <location>
        <position position="79"/>
    </location>
</feature>
<dbReference type="EMBL" id="CP022521">
    <property type="protein sequence ID" value="ASO20066.1"/>
    <property type="molecule type" value="Genomic_DNA"/>
</dbReference>
<comment type="subcellular location">
    <subcellularLocation>
        <location evidence="1 14">Cell membrane</location>
        <topology evidence="1 14">Multi-pass membrane protein</topology>
    </subcellularLocation>
</comment>
<protein>
    <recommendedName>
        <fullName evidence="14">Zinc metalloprotease</fullName>
    </recommendedName>
</protein>
<evidence type="ECO:0000256" key="16">
    <source>
        <dbReference type="PIRSR" id="PIRSR006404-2"/>
    </source>
</evidence>
<evidence type="ECO:0000313" key="19">
    <source>
        <dbReference type="EMBL" id="ASO20066.1"/>
    </source>
</evidence>
<feature type="transmembrane region" description="Helical" evidence="14">
    <location>
        <begin position="224"/>
        <end position="248"/>
    </location>
</feature>
<feature type="transmembrane region" description="Helical" evidence="14">
    <location>
        <begin position="148"/>
        <end position="168"/>
    </location>
</feature>
<evidence type="ECO:0000256" key="5">
    <source>
        <dbReference type="ARBA" id="ARBA00022692"/>
    </source>
</evidence>
<comment type="similarity">
    <text evidence="2 14">Belongs to the peptidase M50B family.</text>
</comment>
<keyword evidence="6 14" id="KW-0479">Metal-binding</keyword>
<evidence type="ECO:0000313" key="20">
    <source>
        <dbReference type="Proteomes" id="UP000204221"/>
    </source>
</evidence>
<dbReference type="GO" id="GO:0006508">
    <property type="term" value="P:proteolysis"/>
    <property type="evidence" value="ECO:0007669"/>
    <property type="project" value="UniProtKB-KW"/>
</dbReference>
<dbReference type="GO" id="GO:0008237">
    <property type="term" value="F:metallopeptidase activity"/>
    <property type="evidence" value="ECO:0007669"/>
    <property type="project" value="UniProtKB-UniRule"/>
</dbReference>
<keyword evidence="12" id="KW-0129">CBS domain</keyword>
<dbReference type="KEGG" id="ahg:AHOG_12115"/>
<feature type="binding site" evidence="16">
    <location>
        <position position="174"/>
    </location>
    <ligand>
        <name>Zn(2+)</name>
        <dbReference type="ChEBI" id="CHEBI:29105"/>
        <note>catalytic</note>
    </ligand>
</feature>
<feature type="domain" description="CBS" evidence="17">
    <location>
        <begin position="332"/>
        <end position="373"/>
    </location>
</feature>
<evidence type="ECO:0000256" key="10">
    <source>
        <dbReference type="ARBA" id="ARBA00022989"/>
    </source>
</evidence>
<dbReference type="AlphaFoldDB" id="A0A221W2W1"/>
<evidence type="ECO:0000256" key="1">
    <source>
        <dbReference type="ARBA" id="ARBA00004651"/>
    </source>
</evidence>
<feature type="domain" description="Peptidase M50" evidence="18">
    <location>
        <begin position="66"/>
        <end position="139"/>
    </location>
</feature>
<feature type="transmembrane region" description="Helical" evidence="14">
    <location>
        <begin position="119"/>
        <end position="142"/>
    </location>
</feature>
<evidence type="ECO:0000256" key="11">
    <source>
        <dbReference type="ARBA" id="ARBA00023049"/>
    </source>
</evidence>
<dbReference type="RefSeq" id="WP_093941460.1">
    <property type="nucleotide sequence ID" value="NZ_CP022521.1"/>
</dbReference>
<keyword evidence="8 14" id="KW-0378">Hydrolase</keyword>
<feature type="transmembrane region" description="Helical" evidence="14">
    <location>
        <begin position="196"/>
        <end position="218"/>
    </location>
</feature>
<evidence type="ECO:0000259" key="18">
    <source>
        <dbReference type="Pfam" id="PF02163"/>
    </source>
</evidence>
<keyword evidence="10 14" id="KW-1133">Transmembrane helix</keyword>
<evidence type="ECO:0000256" key="8">
    <source>
        <dbReference type="ARBA" id="ARBA00022801"/>
    </source>
</evidence>
<feature type="domain" description="Peptidase M50" evidence="18">
    <location>
        <begin position="151"/>
        <end position="201"/>
    </location>
</feature>
<keyword evidence="4 14" id="KW-0645">Protease</keyword>
<dbReference type="PIRSF" id="PIRSF006404">
    <property type="entry name" value="UCP006404_Pept_M50_CBS"/>
    <property type="match status" value="1"/>
</dbReference>
<feature type="binding site" evidence="16">
    <location>
        <position position="78"/>
    </location>
    <ligand>
        <name>Zn(2+)</name>
        <dbReference type="ChEBI" id="CHEBI:29105"/>
        <note>catalytic</note>
    </ligand>
</feature>
<dbReference type="Pfam" id="PF00571">
    <property type="entry name" value="CBS"/>
    <property type="match status" value="1"/>
</dbReference>
<evidence type="ECO:0000256" key="2">
    <source>
        <dbReference type="ARBA" id="ARBA00007931"/>
    </source>
</evidence>
<feature type="transmembrane region" description="Helical" evidence="14">
    <location>
        <begin position="25"/>
        <end position="45"/>
    </location>
</feature>
<dbReference type="InterPro" id="IPR016483">
    <property type="entry name" value="UCP006404_Pept_M50_CBS"/>
</dbReference>
<keyword evidence="3 14" id="KW-1003">Cell membrane</keyword>
<keyword evidence="7" id="KW-0677">Repeat</keyword>